<proteinExistence type="predicted"/>
<feature type="domain" description="ChrB N-terminal" evidence="1">
    <location>
        <begin position="23"/>
        <end position="179"/>
    </location>
</feature>
<sequence length="195" mass="21866">MPSPAVAWLMVLAQVPSQPSRHRVAVWRELRKAGAVPISAGSWAVPDTDAFHPFLERAAELCRRGGGTLAVLAVSPRDDASEDLIRSAYLAARLDEWSEFDAECGHYEAEIAKEIAKRKFTFGELEEEEQSLDRLRRWFQDLRRRDVLELPQSTAAAARLQTCEELLEGYAAQVYDAMRDAAPLNERDQADPGQD</sequence>
<organism evidence="2 3">
    <name type="scientific">Amnibacterium soli</name>
    <dbReference type="NCBI Taxonomy" id="1282736"/>
    <lineage>
        <taxon>Bacteria</taxon>
        <taxon>Bacillati</taxon>
        <taxon>Actinomycetota</taxon>
        <taxon>Actinomycetes</taxon>
        <taxon>Micrococcales</taxon>
        <taxon>Microbacteriaceae</taxon>
        <taxon>Amnibacterium</taxon>
    </lineage>
</organism>
<keyword evidence="3" id="KW-1185">Reference proteome</keyword>
<evidence type="ECO:0000313" key="2">
    <source>
        <dbReference type="EMBL" id="GAA4757284.1"/>
    </source>
</evidence>
<dbReference type="EMBL" id="BAABLP010000012">
    <property type="protein sequence ID" value="GAA4757284.1"/>
    <property type="molecule type" value="Genomic_DNA"/>
</dbReference>
<dbReference type="Pfam" id="PF20229">
    <property type="entry name" value="ChrB_N"/>
    <property type="match status" value="1"/>
</dbReference>
<protein>
    <recommendedName>
        <fullName evidence="1">ChrB N-terminal domain-containing protein</fullName>
    </recommendedName>
</protein>
<reference evidence="3" key="1">
    <citation type="journal article" date="2019" name="Int. J. Syst. Evol. Microbiol.">
        <title>The Global Catalogue of Microorganisms (GCM) 10K type strain sequencing project: providing services to taxonomists for standard genome sequencing and annotation.</title>
        <authorList>
            <consortium name="The Broad Institute Genomics Platform"/>
            <consortium name="The Broad Institute Genome Sequencing Center for Infectious Disease"/>
            <person name="Wu L."/>
            <person name="Ma J."/>
        </authorList>
    </citation>
    <scope>NUCLEOTIDE SEQUENCE [LARGE SCALE GENOMIC DNA]</scope>
    <source>
        <strain evidence="3">JCM 19015</strain>
    </source>
</reference>
<name>A0ABP8ZIK2_9MICO</name>
<dbReference type="Proteomes" id="UP001500121">
    <property type="component" value="Unassembled WGS sequence"/>
</dbReference>
<evidence type="ECO:0000313" key="3">
    <source>
        <dbReference type="Proteomes" id="UP001500121"/>
    </source>
</evidence>
<accession>A0ABP8ZIK2</accession>
<dbReference type="RefSeq" id="WP_345482479.1">
    <property type="nucleotide sequence ID" value="NZ_BAABLP010000012.1"/>
</dbReference>
<gene>
    <name evidence="2" type="ORF">GCM10025783_33270</name>
</gene>
<comment type="caution">
    <text evidence="2">The sequence shown here is derived from an EMBL/GenBank/DDBJ whole genome shotgun (WGS) entry which is preliminary data.</text>
</comment>
<dbReference type="InterPro" id="IPR046858">
    <property type="entry name" value="ChrB_N"/>
</dbReference>
<evidence type="ECO:0000259" key="1">
    <source>
        <dbReference type="Pfam" id="PF20229"/>
    </source>
</evidence>